<protein>
    <submittedName>
        <fullName evidence="1">Uncharacterized protein</fullName>
    </submittedName>
</protein>
<gene>
    <name evidence="1" type="ORF">NTEN_LOCUS15485</name>
</gene>
<sequence length="70" mass="8274">MVGECFFLLQADPDSSLCDEPFLSLEPPDHRFGLHVQPRPARRPNGSLRLQFLNKHHDERHFFYHSPYNL</sequence>
<evidence type="ECO:0000313" key="1">
    <source>
        <dbReference type="EMBL" id="CAB0010441.1"/>
    </source>
</evidence>
<dbReference type="Proteomes" id="UP000479000">
    <property type="component" value="Unassembled WGS sequence"/>
</dbReference>
<keyword evidence="2" id="KW-1185">Reference proteome</keyword>
<dbReference type="OrthoDB" id="1743261at2759"/>
<proteinExistence type="predicted"/>
<accession>A0A6H5H4T2</accession>
<dbReference type="AlphaFoldDB" id="A0A6H5H4T2"/>
<name>A0A6H5H4T2_9HEMI</name>
<evidence type="ECO:0000313" key="2">
    <source>
        <dbReference type="Proteomes" id="UP000479000"/>
    </source>
</evidence>
<organism evidence="1 2">
    <name type="scientific">Nesidiocoris tenuis</name>
    <dbReference type="NCBI Taxonomy" id="355587"/>
    <lineage>
        <taxon>Eukaryota</taxon>
        <taxon>Metazoa</taxon>
        <taxon>Ecdysozoa</taxon>
        <taxon>Arthropoda</taxon>
        <taxon>Hexapoda</taxon>
        <taxon>Insecta</taxon>
        <taxon>Pterygota</taxon>
        <taxon>Neoptera</taxon>
        <taxon>Paraneoptera</taxon>
        <taxon>Hemiptera</taxon>
        <taxon>Heteroptera</taxon>
        <taxon>Panheteroptera</taxon>
        <taxon>Cimicomorpha</taxon>
        <taxon>Miridae</taxon>
        <taxon>Dicyphina</taxon>
        <taxon>Nesidiocoris</taxon>
    </lineage>
</organism>
<reference evidence="1 2" key="1">
    <citation type="submission" date="2020-02" db="EMBL/GenBank/DDBJ databases">
        <authorList>
            <person name="Ferguson B K."/>
        </authorList>
    </citation>
    <scope>NUCLEOTIDE SEQUENCE [LARGE SCALE GENOMIC DNA]</scope>
</reference>
<dbReference type="EMBL" id="CADCXU010023033">
    <property type="protein sequence ID" value="CAB0010441.1"/>
    <property type="molecule type" value="Genomic_DNA"/>
</dbReference>